<reference evidence="3 4" key="1">
    <citation type="journal article" date="2017" name="Nature">
        <title>The Apostasia genome and the evolution of orchids.</title>
        <authorList>
            <person name="Zhang G.Q."/>
            <person name="Liu K.W."/>
            <person name="Li Z."/>
            <person name="Lohaus R."/>
            <person name="Hsiao Y.Y."/>
            <person name="Niu S.C."/>
            <person name="Wang J.Y."/>
            <person name="Lin Y.C."/>
            <person name="Xu Q."/>
            <person name="Chen L.J."/>
            <person name="Yoshida K."/>
            <person name="Fujiwara S."/>
            <person name="Wang Z.W."/>
            <person name="Zhang Y.Q."/>
            <person name="Mitsuda N."/>
            <person name="Wang M."/>
            <person name="Liu G.H."/>
            <person name="Pecoraro L."/>
            <person name="Huang H.X."/>
            <person name="Xiao X.J."/>
            <person name="Lin M."/>
            <person name="Wu X.Y."/>
            <person name="Wu W.L."/>
            <person name="Chen Y.Y."/>
            <person name="Chang S.B."/>
            <person name="Sakamoto S."/>
            <person name="Ohme-Takagi M."/>
            <person name="Yagi M."/>
            <person name="Zeng S.J."/>
            <person name="Shen C.Y."/>
            <person name="Yeh C.M."/>
            <person name="Luo Y.B."/>
            <person name="Tsai W.C."/>
            <person name="Van de Peer Y."/>
            <person name="Liu Z.J."/>
        </authorList>
    </citation>
    <scope>NUCLEOTIDE SEQUENCE [LARGE SCALE GENOMIC DNA]</scope>
    <source>
        <strain evidence="4">cv. Shenzhen</strain>
        <tissue evidence="3">Stem</tissue>
    </source>
</reference>
<feature type="repeat" description="PPR" evidence="2">
    <location>
        <begin position="511"/>
        <end position="545"/>
    </location>
</feature>
<feature type="repeat" description="PPR" evidence="2">
    <location>
        <begin position="300"/>
        <end position="334"/>
    </location>
</feature>
<dbReference type="InterPro" id="IPR011990">
    <property type="entry name" value="TPR-like_helical_dom_sf"/>
</dbReference>
<keyword evidence="1" id="KW-0677">Repeat</keyword>
<evidence type="ECO:0000256" key="2">
    <source>
        <dbReference type="PROSITE-ProRule" id="PRU00708"/>
    </source>
</evidence>
<dbReference type="GO" id="GO:0009451">
    <property type="term" value="P:RNA modification"/>
    <property type="evidence" value="ECO:0007669"/>
    <property type="project" value="InterPro"/>
</dbReference>
<protein>
    <submittedName>
        <fullName evidence="3">Pentatricopeptide repeat-containing protein</fullName>
        <ecNumber evidence="3">3.6.4.12</ecNumber>
    </submittedName>
</protein>
<proteinExistence type="predicted"/>
<sequence length="618" mass="69195">MKSLTLMVTNFQKLVSNGYYREALSLYSRNHAASILADAFTFPFIFKSCANLQCLQETLQLHTHVLKIGFLLERYTATALMDAYMNLRLPRDAVKMFVEIPQPTLPSFNAIISGFSKTGDFDVSFQMFKLLESQGIRPNSVSIASILPACRVVNHGSQFHCLSVKTGHELDGYVSTSLITMYLNCLDVESAVNAFQMVEQRKVVFYNAMISGLLQNQCFFTALNLFREMRLKPNLSTLLSILSVCSKLAALALGKQIHCYSLKSEAYSDVTFRTKLIDMYSKCGLLQWACRVFAQMKDKNMVTWNSMLSGLFSHGFVDCAVETFACLRSEGIAPDAGTWNIMISGFSRGGFIVESFEYFSKMQLERITHPGLKCMTSLLNVCSSISDLKHGQEIHCHAIRTGENYQDDIFQTALISMYMKCGDTLHACKVFNAIERRIEDPAIWNSMISGYGRNGKHELALEVFRMMLEEGVMPNSATFLSALSACSHGGMVQAGFKMIKMMIIDYGLRPTPEQFNCIVDLLARAGKLNEAWDLMREIPEPSLSMYASLLGACGCYCDAELGILVAERLSKLKPKSSSPLVALSNLYAEQGRWNDVEKLRMMLTRKGLKKLPGCSWIS</sequence>
<gene>
    <name evidence="3" type="primary">PCMP-E22</name>
    <name evidence="3" type="ORF">AXF42_Ash007238</name>
</gene>
<dbReference type="PANTHER" id="PTHR47926">
    <property type="entry name" value="PENTATRICOPEPTIDE REPEAT-CONTAINING PROTEIN"/>
    <property type="match status" value="1"/>
</dbReference>
<dbReference type="PANTHER" id="PTHR47926:SF424">
    <property type="entry name" value="PENTACOTRIPEPTIDE-REPEAT REGION OF PRORP DOMAIN-CONTAINING PROTEIN"/>
    <property type="match status" value="1"/>
</dbReference>
<dbReference type="GO" id="GO:0016787">
    <property type="term" value="F:hydrolase activity"/>
    <property type="evidence" value="ECO:0007669"/>
    <property type="project" value="UniProtKB-KW"/>
</dbReference>
<dbReference type="InterPro" id="IPR046848">
    <property type="entry name" value="E_motif"/>
</dbReference>
<evidence type="ECO:0000313" key="4">
    <source>
        <dbReference type="Proteomes" id="UP000236161"/>
    </source>
</evidence>
<dbReference type="Gene3D" id="1.25.40.10">
    <property type="entry name" value="Tetratricopeptide repeat domain"/>
    <property type="match status" value="5"/>
</dbReference>
<keyword evidence="4" id="KW-1185">Reference proteome</keyword>
<organism evidence="3 4">
    <name type="scientific">Apostasia shenzhenica</name>
    <dbReference type="NCBI Taxonomy" id="1088818"/>
    <lineage>
        <taxon>Eukaryota</taxon>
        <taxon>Viridiplantae</taxon>
        <taxon>Streptophyta</taxon>
        <taxon>Embryophyta</taxon>
        <taxon>Tracheophyta</taxon>
        <taxon>Spermatophyta</taxon>
        <taxon>Magnoliopsida</taxon>
        <taxon>Liliopsida</taxon>
        <taxon>Asparagales</taxon>
        <taxon>Orchidaceae</taxon>
        <taxon>Apostasioideae</taxon>
        <taxon>Apostasia</taxon>
    </lineage>
</organism>
<dbReference type="GO" id="GO:0003723">
    <property type="term" value="F:RNA binding"/>
    <property type="evidence" value="ECO:0007669"/>
    <property type="project" value="InterPro"/>
</dbReference>
<accession>A0A2I0B9M1</accession>
<dbReference type="NCBIfam" id="TIGR00756">
    <property type="entry name" value="PPR"/>
    <property type="match status" value="5"/>
</dbReference>
<dbReference type="FunFam" id="1.25.40.10:FF:000344">
    <property type="entry name" value="Pentatricopeptide repeat-containing protein"/>
    <property type="match status" value="1"/>
</dbReference>
<evidence type="ECO:0000256" key="1">
    <source>
        <dbReference type="ARBA" id="ARBA00022737"/>
    </source>
</evidence>
<evidence type="ECO:0000313" key="3">
    <source>
        <dbReference type="EMBL" id="PKA64493.1"/>
    </source>
</evidence>
<feature type="repeat" description="PPR" evidence="2">
    <location>
        <begin position="440"/>
        <end position="474"/>
    </location>
</feature>
<name>A0A2I0B9M1_9ASPA</name>
<dbReference type="InterPro" id="IPR002885">
    <property type="entry name" value="PPR_rpt"/>
</dbReference>
<keyword evidence="3" id="KW-0378">Hydrolase</keyword>
<dbReference type="Pfam" id="PF20431">
    <property type="entry name" value="E_motif"/>
    <property type="match status" value="1"/>
</dbReference>
<dbReference type="AlphaFoldDB" id="A0A2I0B9M1"/>
<feature type="repeat" description="PPR" evidence="2">
    <location>
        <begin position="335"/>
        <end position="369"/>
    </location>
</feature>
<dbReference type="Pfam" id="PF01535">
    <property type="entry name" value="PPR"/>
    <property type="match status" value="5"/>
</dbReference>
<dbReference type="EMBL" id="KZ451903">
    <property type="protein sequence ID" value="PKA64493.1"/>
    <property type="molecule type" value="Genomic_DNA"/>
</dbReference>
<feature type="repeat" description="PPR" evidence="2">
    <location>
        <begin position="104"/>
        <end position="138"/>
    </location>
</feature>
<dbReference type="InterPro" id="IPR046960">
    <property type="entry name" value="PPR_At4g14850-like_plant"/>
</dbReference>
<dbReference type="EC" id="3.6.4.12" evidence="3"/>
<dbReference type="PROSITE" id="PS51375">
    <property type="entry name" value="PPR"/>
    <property type="match status" value="5"/>
</dbReference>
<dbReference type="Proteomes" id="UP000236161">
    <property type="component" value="Unassembled WGS sequence"/>
</dbReference>
<dbReference type="Pfam" id="PF13041">
    <property type="entry name" value="PPR_2"/>
    <property type="match status" value="2"/>
</dbReference>
<dbReference type="OrthoDB" id="185373at2759"/>
<dbReference type="FunFam" id="1.25.40.10:FF:000090">
    <property type="entry name" value="Pentatricopeptide repeat-containing protein, chloroplastic"/>
    <property type="match status" value="1"/>
</dbReference>
<dbReference type="GO" id="GO:0003678">
    <property type="term" value="F:DNA helicase activity"/>
    <property type="evidence" value="ECO:0007669"/>
    <property type="project" value="UniProtKB-EC"/>
</dbReference>